<evidence type="ECO:0000313" key="6">
    <source>
        <dbReference type="Proteomes" id="UP000596742"/>
    </source>
</evidence>
<accession>A0A8B6FZY5</accession>
<dbReference type="InterPro" id="IPR000477">
    <property type="entry name" value="RT_dom"/>
</dbReference>
<keyword evidence="1" id="KW-0862">Zinc</keyword>
<feature type="region of interest" description="Disordered" evidence="2">
    <location>
        <begin position="138"/>
        <end position="163"/>
    </location>
</feature>
<dbReference type="PANTHER" id="PTHR33050:SF7">
    <property type="entry name" value="RIBONUCLEASE H"/>
    <property type="match status" value="1"/>
</dbReference>
<dbReference type="EMBL" id="UYJE01007657">
    <property type="protein sequence ID" value="VDI56806.1"/>
    <property type="molecule type" value="Genomic_DNA"/>
</dbReference>
<feature type="domain" description="CCHC-type" evidence="3">
    <location>
        <begin position="171"/>
        <end position="187"/>
    </location>
</feature>
<dbReference type="SMART" id="SM00343">
    <property type="entry name" value="ZnF_C2HC"/>
    <property type="match status" value="1"/>
</dbReference>
<dbReference type="InterPro" id="IPR052055">
    <property type="entry name" value="Hepadnavirus_pol/RT"/>
</dbReference>
<dbReference type="Pfam" id="PF00098">
    <property type="entry name" value="zf-CCHC"/>
    <property type="match status" value="1"/>
</dbReference>
<dbReference type="InterPro" id="IPR043128">
    <property type="entry name" value="Rev_trsase/Diguanyl_cyclase"/>
</dbReference>
<dbReference type="PANTHER" id="PTHR33050">
    <property type="entry name" value="REVERSE TRANSCRIPTASE DOMAIN-CONTAINING PROTEIN"/>
    <property type="match status" value="1"/>
</dbReference>
<feature type="compositionally biased region" description="Polar residues" evidence="2">
    <location>
        <begin position="150"/>
        <end position="163"/>
    </location>
</feature>
<dbReference type="SUPFAM" id="SSF56672">
    <property type="entry name" value="DNA/RNA polymerases"/>
    <property type="match status" value="1"/>
</dbReference>
<feature type="domain" description="Reverse transcriptase" evidence="4">
    <location>
        <begin position="290"/>
        <end position="494"/>
    </location>
</feature>
<dbReference type="Gene3D" id="3.30.70.270">
    <property type="match status" value="1"/>
</dbReference>
<protein>
    <recommendedName>
        <fullName evidence="7">CCHC-type domain-containing protein</fullName>
    </recommendedName>
</protein>
<dbReference type="GO" id="GO:0008270">
    <property type="term" value="F:zinc ion binding"/>
    <property type="evidence" value="ECO:0007669"/>
    <property type="project" value="UniProtKB-KW"/>
</dbReference>
<comment type="caution">
    <text evidence="5">The sequence shown here is derived from an EMBL/GenBank/DDBJ whole genome shotgun (WGS) entry which is preliminary data.</text>
</comment>
<keyword evidence="1" id="KW-0863">Zinc-finger</keyword>
<dbReference type="InterPro" id="IPR036875">
    <property type="entry name" value="Znf_CCHC_sf"/>
</dbReference>
<dbReference type="Pfam" id="PF00078">
    <property type="entry name" value="RVT_1"/>
    <property type="match status" value="1"/>
</dbReference>
<gene>
    <name evidence="5" type="ORF">MGAL_10B015356</name>
</gene>
<evidence type="ECO:0000256" key="1">
    <source>
        <dbReference type="PROSITE-ProRule" id="PRU00047"/>
    </source>
</evidence>
<dbReference type="GO" id="GO:0003676">
    <property type="term" value="F:nucleic acid binding"/>
    <property type="evidence" value="ECO:0007669"/>
    <property type="project" value="InterPro"/>
</dbReference>
<dbReference type="PROSITE" id="PS50158">
    <property type="entry name" value="ZF_CCHC"/>
    <property type="match status" value="1"/>
</dbReference>
<dbReference type="AlphaFoldDB" id="A0A8B6FZY5"/>
<proteinExistence type="predicted"/>
<dbReference type="Proteomes" id="UP000596742">
    <property type="component" value="Unassembled WGS sequence"/>
</dbReference>
<evidence type="ECO:0000259" key="4">
    <source>
        <dbReference type="PROSITE" id="PS50878"/>
    </source>
</evidence>
<dbReference type="InterPro" id="IPR043502">
    <property type="entry name" value="DNA/RNA_pol_sf"/>
</dbReference>
<evidence type="ECO:0008006" key="7">
    <source>
        <dbReference type="Google" id="ProtNLM"/>
    </source>
</evidence>
<name>A0A8B6FZY5_MYTGA</name>
<keyword evidence="6" id="KW-1185">Reference proteome</keyword>
<dbReference type="Gene3D" id="4.10.60.10">
    <property type="entry name" value="Zinc finger, CCHC-type"/>
    <property type="match status" value="1"/>
</dbReference>
<dbReference type="InterPro" id="IPR001878">
    <property type="entry name" value="Znf_CCHC"/>
</dbReference>
<keyword evidence="1" id="KW-0479">Metal-binding</keyword>
<evidence type="ECO:0000259" key="3">
    <source>
        <dbReference type="PROSITE" id="PS50158"/>
    </source>
</evidence>
<dbReference type="Gene3D" id="3.10.10.10">
    <property type="entry name" value="HIV Type 1 Reverse Transcriptase, subunit A, domain 1"/>
    <property type="match status" value="1"/>
</dbReference>
<organism evidence="5 6">
    <name type="scientific">Mytilus galloprovincialis</name>
    <name type="common">Mediterranean mussel</name>
    <dbReference type="NCBI Taxonomy" id="29158"/>
    <lineage>
        <taxon>Eukaryota</taxon>
        <taxon>Metazoa</taxon>
        <taxon>Spiralia</taxon>
        <taxon>Lophotrochozoa</taxon>
        <taxon>Mollusca</taxon>
        <taxon>Bivalvia</taxon>
        <taxon>Autobranchia</taxon>
        <taxon>Pteriomorphia</taxon>
        <taxon>Mytilida</taxon>
        <taxon>Mytiloidea</taxon>
        <taxon>Mytilidae</taxon>
        <taxon>Mytilinae</taxon>
        <taxon>Mytilus</taxon>
    </lineage>
</organism>
<reference evidence="5" key="1">
    <citation type="submission" date="2018-11" db="EMBL/GenBank/DDBJ databases">
        <authorList>
            <person name="Alioto T."/>
            <person name="Alioto T."/>
        </authorList>
    </citation>
    <scope>NUCLEOTIDE SEQUENCE</scope>
</reference>
<evidence type="ECO:0000256" key="2">
    <source>
        <dbReference type="SAM" id="MobiDB-lite"/>
    </source>
</evidence>
<dbReference type="PROSITE" id="PS50878">
    <property type="entry name" value="RT_POL"/>
    <property type="match status" value="1"/>
</dbReference>
<dbReference type="CDD" id="cd03714">
    <property type="entry name" value="RT_DIRS1"/>
    <property type="match status" value="1"/>
</dbReference>
<dbReference type="OrthoDB" id="6157020at2759"/>
<dbReference type="SUPFAM" id="SSF57756">
    <property type="entry name" value="Retrovirus zinc finger-like domains"/>
    <property type="match status" value="1"/>
</dbReference>
<sequence length="551" mass="64122">MTTLLDNRLECFNKNFQSTQKALAESQLAKLDETLSDNYKFKKRGNEEQHKHNSKVLVKFKEANSELNQEHLTKDNIEYVKDKITEGMSLIRDRQKLIKLADSSEAGWRVVAEYTANPLAENSEDEKRMYKAQTRAEAKIKKEKLKRKPASSSPAPYTIPTRTSHIDRPGKCFNCNKTGHWRRECPEVTRNASQSRPSDKISTVFLFDINDSNSRYIYNKNALRQPLCYEMNNQNNEIDISNVNITSPAGRLRTHITKWLSIGTNEYILDVIKNGYKIPFMVIPGKVELENNRSAKDNPQFVLGEINKLLQKKCISEVYYIPHVVNPLTVAGNKKDKLRLVLDARHINPHLFKFRYKYEDASTARQIFNKGDFCFSYDLKSAYHHVEICFSDRTYLGFKWENKYYVFNVLPFGLSTSGFIFSKVMRELVKYWRNDGFKIVMYLDDGLGGGKTYSECWKASKKIKSDLESFGFVIAHEKCIWEPAQKFTWLGFDWNLIDGLIQLSGKRVVKLKDCLNSLFFANRMQYERFGESSIFSFYSRSNYFCTSSYWG</sequence>
<evidence type="ECO:0000313" key="5">
    <source>
        <dbReference type="EMBL" id="VDI56806.1"/>
    </source>
</evidence>